<gene>
    <name evidence="10" type="ORF">ASPVEDRAFT_204785</name>
</gene>
<proteinExistence type="predicted"/>
<dbReference type="InterPro" id="IPR029498">
    <property type="entry name" value="HeLo_dom"/>
</dbReference>
<dbReference type="PANTHER" id="PTHR24126">
    <property type="entry name" value="ANKYRIN REPEAT, PH AND SEC7 DOMAIN CONTAINING PROTEIN SECG-RELATED"/>
    <property type="match status" value="1"/>
</dbReference>
<feature type="repeat" description="ANK" evidence="6">
    <location>
        <begin position="782"/>
        <end position="814"/>
    </location>
</feature>
<dbReference type="SUPFAM" id="SSF52540">
    <property type="entry name" value="P-loop containing nucleoside triphosphate hydrolases"/>
    <property type="match status" value="1"/>
</dbReference>
<dbReference type="GO" id="GO:0006357">
    <property type="term" value="P:regulation of transcription by RNA polymerase II"/>
    <property type="evidence" value="ECO:0007669"/>
    <property type="project" value="TreeGrafter"/>
</dbReference>
<dbReference type="InterPro" id="IPR002110">
    <property type="entry name" value="Ankyrin_rpt"/>
</dbReference>
<feature type="repeat" description="ANK" evidence="6">
    <location>
        <begin position="980"/>
        <end position="1012"/>
    </location>
</feature>
<keyword evidence="4" id="KW-0862">Zinc</keyword>
<feature type="repeat" description="ANK" evidence="6">
    <location>
        <begin position="848"/>
        <end position="880"/>
    </location>
</feature>
<dbReference type="GeneID" id="63724939"/>
<keyword evidence="2" id="KW-0677">Repeat</keyword>
<dbReference type="PANTHER" id="PTHR24126:SF14">
    <property type="entry name" value="ANK_REP_REGION DOMAIN-CONTAINING PROTEIN"/>
    <property type="match status" value="1"/>
</dbReference>
<feature type="repeat" description="ANK" evidence="6">
    <location>
        <begin position="1046"/>
        <end position="1078"/>
    </location>
</feature>
<dbReference type="Pfam" id="PF12796">
    <property type="entry name" value="Ank_2"/>
    <property type="match status" value="4"/>
</dbReference>
<dbReference type="Gene3D" id="1.20.120.1020">
    <property type="entry name" value="Prion-inhibition and propagation, HeLo domain"/>
    <property type="match status" value="2"/>
</dbReference>
<dbReference type="PROSITE" id="PS50837">
    <property type="entry name" value="NACHT"/>
    <property type="match status" value="1"/>
</dbReference>
<dbReference type="SUPFAM" id="SSF48403">
    <property type="entry name" value="Ankyrin repeat"/>
    <property type="match status" value="1"/>
</dbReference>
<dbReference type="EMBL" id="KV878141">
    <property type="protein sequence ID" value="OJJ08898.1"/>
    <property type="molecule type" value="Genomic_DNA"/>
</dbReference>
<feature type="repeat" description="ANK" evidence="6">
    <location>
        <begin position="881"/>
        <end position="913"/>
    </location>
</feature>
<dbReference type="Pfam" id="PF22939">
    <property type="entry name" value="WHD_GPIID"/>
    <property type="match status" value="1"/>
</dbReference>
<dbReference type="SMART" id="SM00248">
    <property type="entry name" value="ANK"/>
    <property type="match status" value="11"/>
</dbReference>
<dbReference type="SMART" id="SM00291">
    <property type="entry name" value="ZnF_ZZ"/>
    <property type="match status" value="1"/>
</dbReference>
<dbReference type="GO" id="GO:0061629">
    <property type="term" value="F:RNA polymerase II-specific DNA-binding transcription factor binding"/>
    <property type="evidence" value="ECO:0007669"/>
    <property type="project" value="TreeGrafter"/>
</dbReference>
<evidence type="ECO:0000256" key="5">
    <source>
        <dbReference type="ARBA" id="ARBA00023043"/>
    </source>
</evidence>
<evidence type="ECO:0000313" key="10">
    <source>
        <dbReference type="EMBL" id="OJJ08898.1"/>
    </source>
</evidence>
<dbReference type="Gene3D" id="3.40.50.300">
    <property type="entry name" value="P-loop containing nucleotide triphosphate hydrolases"/>
    <property type="match status" value="1"/>
</dbReference>
<sequence length="1288" mass="143898">MSVSAPHITTTYLSNWSVMEAAGLAVGVVGLLALYDEAATTLYSIKHFSSESLRVASRYNATKVLFERWGKEFRVAEKSGVHPGLNDQATVTAVADLLKSVRDVFAKADSTMSRYHGQNPFLANDADSVKAHFRSRVKWAVADGKRLSSQVQDFDDLVQKLYSLVPPGDLQNNQFQKLQDALVQSQRTEALSQATHWLDAMTTENSYDAYCSARLDTTCGWIDTHPVYRAWCSERTAKSSKILWINGPPGFGKSVLCAYIITSLLSRNNHPVYYFFCSGDSESQRNPSSILRAWIYQAMHQDEAMLDIVLQYLSSCRNTKATLSDLWQLLKKLMSHCPNAVFAVDGLDECPRSTNRVDLHRSREDILSELVKVSAEAEARVLVVSRNEGDIRSQLSPHGPQPSGIKIYELSITRDLVSSDVTRFAQHVVNHKLPGKTGRFNQGLAARMAEKGDGMFLFIRLQSQNLRPRKGNSQLQRAVDEMPTDLLQIYRRNWIDIQKHDRSDRERAEAILRWVTFSCRPLTIAELSEIVAVLEDDENNGPKFDDLPDPFDNEYVDSEILGLCGSFLELRASGTNTEWGSQTVHLIHHSAEEFFLGDHSDSPFPDHPFQHYRLLKSCLTYLDHEYTWQPDEREDRGIIYQRPFLTYVVRQWYNHLGKSNVHLDQLQPRLQSFFGVFNPNWDNWRQLNEAYHDTSSEILRSKDGRSAEESTQSQNLPGTRMYYAALFGLERVVRYLYSTGVAYANEAGGYFGNPVQAAAGNGHLDVLKFLLEIGADIHWHGRYGSALHAAAAYNQDQAVIELLQHGSSISATDDAGRTSLLTAVYNESQSVTQILVAEGADLSVRDNNGQTCLHLVARSGNVTMAKLLLQNKAIVSSTDKYGYTPLYLSAGYGNVDIAIALLDSGADLTSPDTNGFTPLHNASSWGQFEIAKLFIGLGADTGALTNRKSTPLHFAARNSNYNIVKLFLESGADVSALDENSDSPLNLAAWQGHYDVVRFLIDSGADVSTQDRNGDTPLNLASHQGHTEVVKLLINTGSCVLTRNILGDSSLHLASWRGHLDVVEVLIRAGAAVDTQNENGQTPLHYAFQKRFKDIILALIDNKAPLDCLDFCGMAPWQYSSAEFRARIPQCENCKAPTENSRRQMARASIQMIVKTISPMTAKSLVSLRCLGNCLQLQQDFASASIVWDQTIWQKSDNGGYKFAAACDSCGRNIIGQLYSCCVCPGFDLCASCMKQYSEGNRFHDCTGHEYLRVPSEDWNPQDMSDVYTQEFVDWLKDLALRYQMEGL</sequence>
<keyword evidence="11" id="KW-1185">Reference proteome</keyword>
<dbReference type="GO" id="GO:0005634">
    <property type="term" value="C:nucleus"/>
    <property type="evidence" value="ECO:0007669"/>
    <property type="project" value="TreeGrafter"/>
</dbReference>
<feature type="repeat" description="ANK" evidence="6">
    <location>
        <begin position="914"/>
        <end position="946"/>
    </location>
</feature>
<evidence type="ECO:0008006" key="12">
    <source>
        <dbReference type="Google" id="ProtNLM"/>
    </source>
</evidence>
<dbReference type="InterPro" id="IPR027417">
    <property type="entry name" value="P-loop_NTPase"/>
</dbReference>
<dbReference type="PRINTS" id="PR01415">
    <property type="entry name" value="ANKYRIN"/>
</dbReference>
<dbReference type="Gene3D" id="1.25.40.20">
    <property type="entry name" value="Ankyrin repeat-containing domain"/>
    <property type="match status" value="3"/>
</dbReference>
<dbReference type="InterPro" id="IPR043145">
    <property type="entry name" value="Znf_ZZ_sf"/>
</dbReference>
<evidence type="ECO:0000256" key="4">
    <source>
        <dbReference type="ARBA" id="ARBA00022833"/>
    </source>
</evidence>
<dbReference type="CDD" id="cd02249">
    <property type="entry name" value="ZZ"/>
    <property type="match status" value="1"/>
</dbReference>
<dbReference type="Pfam" id="PF00023">
    <property type="entry name" value="Ank"/>
    <property type="match status" value="1"/>
</dbReference>
<name>A0A1L9Q5D7_ASPVE</name>
<feature type="repeat" description="ANK" evidence="6">
    <location>
        <begin position="753"/>
        <end position="782"/>
    </location>
</feature>
<dbReference type="InterPro" id="IPR007111">
    <property type="entry name" value="NACHT_NTPase"/>
</dbReference>
<keyword evidence="5 6" id="KW-0040">ANK repeat</keyword>
<protein>
    <recommendedName>
        <fullName evidence="12">NACHT domain-containing protein</fullName>
    </recommendedName>
</protein>
<evidence type="ECO:0000256" key="1">
    <source>
        <dbReference type="ARBA" id="ARBA00022723"/>
    </source>
</evidence>
<evidence type="ECO:0000256" key="2">
    <source>
        <dbReference type="ARBA" id="ARBA00022737"/>
    </source>
</evidence>
<dbReference type="Gene3D" id="3.30.60.90">
    <property type="match status" value="1"/>
</dbReference>
<dbReference type="RefSeq" id="XP_040674660.1">
    <property type="nucleotide sequence ID" value="XM_040809428.1"/>
</dbReference>
<feature type="domain" description="NACHT" evidence="9">
    <location>
        <begin position="241"/>
        <end position="386"/>
    </location>
</feature>
<evidence type="ECO:0000256" key="6">
    <source>
        <dbReference type="PROSITE-ProRule" id="PRU00023"/>
    </source>
</evidence>
<dbReference type="PROSITE" id="PS50297">
    <property type="entry name" value="ANK_REP_REGION"/>
    <property type="match status" value="10"/>
</dbReference>
<evidence type="ECO:0000259" key="9">
    <source>
        <dbReference type="PROSITE" id="PS50837"/>
    </source>
</evidence>
<dbReference type="Pfam" id="PF24883">
    <property type="entry name" value="NPHP3_N"/>
    <property type="match status" value="1"/>
</dbReference>
<keyword evidence="3 7" id="KW-0863">Zinc-finger</keyword>
<dbReference type="InterPro" id="IPR038305">
    <property type="entry name" value="HeLo_sf"/>
</dbReference>
<dbReference type="PROSITE" id="PS50135">
    <property type="entry name" value="ZF_ZZ_2"/>
    <property type="match status" value="1"/>
</dbReference>
<dbReference type="InterPro" id="IPR056884">
    <property type="entry name" value="NPHP3-like_N"/>
</dbReference>
<reference evidence="11" key="1">
    <citation type="journal article" date="2017" name="Genome Biol.">
        <title>Comparative genomics reveals high biological diversity and specific adaptations in the industrially and medically important fungal genus Aspergillus.</title>
        <authorList>
            <person name="de Vries R.P."/>
            <person name="Riley R."/>
            <person name="Wiebenga A."/>
            <person name="Aguilar-Osorio G."/>
            <person name="Amillis S."/>
            <person name="Uchima C.A."/>
            <person name="Anderluh G."/>
            <person name="Asadollahi M."/>
            <person name="Askin M."/>
            <person name="Barry K."/>
            <person name="Battaglia E."/>
            <person name="Bayram O."/>
            <person name="Benocci T."/>
            <person name="Braus-Stromeyer S.A."/>
            <person name="Caldana C."/>
            <person name="Canovas D."/>
            <person name="Cerqueira G.C."/>
            <person name="Chen F."/>
            <person name="Chen W."/>
            <person name="Choi C."/>
            <person name="Clum A."/>
            <person name="Dos Santos R.A."/>
            <person name="Damasio A.R."/>
            <person name="Diallinas G."/>
            <person name="Emri T."/>
            <person name="Fekete E."/>
            <person name="Flipphi M."/>
            <person name="Freyberg S."/>
            <person name="Gallo A."/>
            <person name="Gournas C."/>
            <person name="Habgood R."/>
            <person name="Hainaut M."/>
            <person name="Harispe M.L."/>
            <person name="Henrissat B."/>
            <person name="Hilden K.S."/>
            <person name="Hope R."/>
            <person name="Hossain A."/>
            <person name="Karabika E."/>
            <person name="Karaffa L."/>
            <person name="Karanyi Z."/>
            <person name="Krasevec N."/>
            <person name="Kuo A."/>
            <person name="Kusch H."/>
            <person name="LaButti K."/>
            <person name="Lagendijk E.L."/>
            <person name="Lapidus A."/>
            <person name="Levasseur A."/>
            <person name="Lindquist E."/>
            <person name="Lipzen A."/>
            <person name="Logrieco A.F."/>
            <person name="MacCabe A."/>
            <person name="Maekelae M.R."/>
            <person name="Malavazi I."/>
            <person name="Melin P."/>
            <person name="Meyer V."/>
            <person name="Mielnichuk N."/>
            <person name="Miskei M."/>
            <person name="Molnar A.P."/>
            <person name="Mule G."/>
            <person name="Ngan C.Y."/>
            <person name="Orejas M."/>
            <person name="Orosz E."/>
            <person name="Ouedraogo J.P."/>
            <person name="Overkamp K.M."/>
            <person name="Park H.-S."/>
            <person name="Perrone G."/>
            <person name="Piumi F."/>
            <person name="Punt P.J."/>
            <person name="Ram A.F."/>
            <person name="Ramon A."/>
            <person name="Rauscher S."/>
            <person name="Record E."/>
            <person name="Riano-Pachon D.M."/>
            <person name="Robert V."/>
            <person name="Roehrig J."/>
            <person name="Ruller R."/>
            <person name="Salamov A."/>
            <person name="Salih N.S."/>
            <person name="Samson R.A."/>
            <person name="Sandor E."/>
            <person name="Sanguinetti M."/>
            <person name="Schuetze T."/>
            <person name="Sepcic K."/>
            <person name="Shelest E."/>
            <person name="Sherlock G."/>
            <person name="Sophianopoulou V."/>
            <person name="Squina F.M."/>
            <person name="Sun H."/>
            <person name="Susca A."/>
            <person name="Todd R.B."/>
            <person name="Tsang A."/>
            <person name="Unkles S.E."/>
            <person name="van de Wiele N."/>
            <person name="van Rossen-Uffink D."/>
            <person name="Oliveira J.V."/>
            <person name="Vesth T.C."/>
            <person name="Visser J."/>
            <person name="Yu J.-H."/>
            <person name="Zhou M."/>
            <person name="Andersen M.R."/>
            <person name="Archer D.B."/>
            <person name="Baker S.E."/>
            <person name="Benoit I."/>
            <person name="Brakhage A.A."/>
            <person name="Braus G.H."/>
            <person name="Fischer R."/>
            <person name="Frisvad J.C."/>
            <person name="Goldman G.H."/>
            <person name="Houbraken J."/>
            <person name="Oakley B."/>
            <person name="Pocsi I."/>
            <person name="Scazzocchio C."/>
            <person name="Seiboth B."/>
            <person name="vanKuyk P.A."/>
            <person name="Wortman J."/>
            <person name="Dyer P.S."/>
            <person name="Grigoriev I.V."/>
        </authorList>
    </citation>
    <scope>NUCLEOTIDE SEQUENCE [LARGE SCALE GENOMIC DNA]</scope>
    <source>
        <strain evidence="11">CBS 583.65</strain>
    </source>
</reference>
<dbReference type="STRING" id="1036611.A0A1L9Q5D7"/>
<dbReference type="InterPro" id="IPR000433">
    <property type="entry name" value="Znf_ZZ"/>
</dbReference>
<dbReference type="VEuPathDB" id="FungiDB:ASPVEDRAFT_204785"/>
<dbReference type="SUPFAM" id="SSF57850">
    <property type="entry name" value="RING/U-box"/>
    <property type="match status" value="1"/>
</dbReference>
<dbReference type="OrthoDB" id="1577640at2759"/>
<dbReference type="Pfam" id="PF00569">
    <property type="entry name" value="ZZ"/>
    <property type="match status" value="1"/>
</dbReference>
<dbReference type="Proteomes" id="UP000184073">
    <property type="component" value="Unassembled WGS sequence"/>
</dbReference>
<evidence type="ECO:0000259" key="8">
    <source>
        <dbReference type="PROSITE" id="PS50135"/>
    </source>
</evidence>
<feature type="repeat" description="ANK" evidence="6">
    <location>
        <begin position="947"/>
        <end position="979"/>
    </location>
</feature>
<feature type="repeat" description="ANK" evidence="6">
    <location>
        <begin position="1079"/>
        <end position="1111"/>
    </location>
</feature>
<evidence type="ECO:0000313" key="11">
    <source>
        <dbReference type="Proteomes" id="UP000184073"/>
    </source>
</evidence>
<feature type="repeat" description="ANK" evidence="6">
    <location>
        <begin position="1013"/>
        <end position="1045"/>
    </location>
</feature>
<dbReference type="InterPro" id="IPR036770">
    <property type="entry name" value="Ankyrin_rpt-contain_sf"/>
</dbReference>
<dbReference type="PROSITE" id="PS50088">
    <property type="entry name" value="ANK_REPEAT"/>
    <property type="match status" value="11"/>
</dbReference>
<organism evidence="10 11">
    <name type="scientific">Aspergillus versicolor CBS 583.65</name>
    <dbReference type="NCBI Taxonomy" id="1036611"/>
    <lineage>
        <taxon>Eukaryota</taxon>
        <taxon>Fungi</taxon>
        <taxon>Dikarya</taxon>
        <taxon>Ascomycota</taxon>
        <taxon>Pezizomycotina</taxon>
        <taxon>Eurotiomycetes</taxon>
        <taxon>Eurotiomycetidae</taxon>
        <taxon>Eurotiales</taxon>
        <taxon>Aspergillaceae</taxon>
        <taxon>Aspergillus</taxon>
        <taxon>Aspergillus subgen. Nidulantes</taxon>
    </lineage>
</organism>
<evidence type="ECO:0000256" key="3">
    <source>
        <dbReference type="ARBA" id="ARBA00022771"/>
    </source>
</evidence>
<dbReference type="GO" id="GO:0008270">
    <property type="term" value="F:zinc ion binding"/>
    <property type="evidence" value="ECO:0007669"/>
    <property type="project" value="UniProtKB-KW"/>
</dbReference>
<dbReference type="Pfam" id="PF14479">
    <property type="entry name" value="HeLo"/>
    <property type="match status" value="2"/>
</dbReference>
<dbReference type="InterPro" id="IPR054471">
    <property type="entry name" value="GPIID_WHD"/>
</dbReference>
<keyword evidence="1" id="KW-0479">Metal-binding</keyword>
<evidence type="ECO:0000256" key="7">
    <source>
        <dbReference type="PROSITE-ProRule" id="PRU00228"/>
    </source>
</evidence>
<feature type="repeat" description="ANK" evidence="6">
    <location>
        <begin position="815"/>
        <end position="847"/>
    </location>
</feature>
<feature type="domain" description="ZZ-type" evidence="8">
    <location>
        <begin position="1202"/>
        <end position="1259"/>
    </location>
</feature>
<accession>A0A1L9Q5D7</accession>